<dbReference type="EMBL" id="BDGG01000001">
    <property type="protein sequence ID" value="GAU87536.1"/>
    <property type="molecule type" value="Genomic_DNA"/>
</dbReference>
<evidence type="ECO:0000313" key="2">
    <source>
        <dbReference type="Proteomes" id="UP000186922"/>
    </source>
</evidence>
<accession>A0A1D1UCZ9</accession>
<sequence length="117" mass="13768">MGDLVTIAGFVFQNLLDRVGTRWITNSPTLDRPVDGSTVRCTNQEVVQWWLESIPVMLVCMSPLWMPYLTVFRAKELADVRGCKWWRKRKREEVPLGRSLTNIRCIAYRNEDFSEFR</sequence>
<comment type="caution">
    <text evidence="1">The sequence shown here is derived from an EMBL/GenBank/DDBJ whole genome shotgun (WGS) entry which is preliminary data.</text>
</comment>
<protein>
    <submittedName>
        <fullName evidence="1">Uncharacterized protein</fullName>
    </submittedName>
</protein>
<name>A0A1D1UCZ9_RAMVA</name>
<keyword evidence="2" id="KW-1185">Reference proteome</keyword>
<proteinExistence type="predicted"/>
<dbReference type="AlphaFoldDB" id="A0A1D1UCZ9"/>
<organism evidence="1 2">
    <name type="scientific">Ramazzottius varieornatus</name>
    <name type="common">Water bear</name>
    <name type="synonym">Tardigrade</name>
    <dbReference type="NCBI Taxonomy" id="947166"/>
    <lineage>
        <taxon>Eukaryota</taxon>
        <taxon>Metazoa</taxon>
        <taxon>Ecdysozoa</taxon>
        <taxon>Tardigrada</taxon>
        <taxon>Eutardigrada</taxon>
        <taxon>Parachela</taxon>
        <taxon>Hypsibioidea</taxon>
        <taxon>Ramazzottiidae</taxon>
        <taxon>Ramazzottius</taxon>
    </lineage>
</organism>
<evidence type="ECO:0000313" key="1">
    <source>
        <dbReference type="EMBL" id="GAU87536.1"/>
    </source>
</evidence>
<dbReference type="Proteomes" id="UP000186922">
    <property type="component" value="Unassembled WGS sequence"/>
</dbReference>
<reference evidence="1 2" key="1">
    <citation type="journal article" date="2016" name="Nat. Commun.">
        <title>Extremotolerant tardigrade genome and improved radiotolerance of human cultured cells by tardigrade-unique protein.</title>
        <authorList>
            <person name="Hashimoto T."/>
            <person name="Horikawa D.D."/>
            <person name="Saito Y."/>
            <person name="Kuwahara H."/>
            <person name="Kozuka-Hata H."/>
            <person name="Shin-I T."/>
            <person name="Minakuchi Y."/>
            <person name="Ohishi K."/>
            <person name="Motoyama A."/>
            <person name="Aizu T."/>
            <person name="Enomoto A."/>
            <person name="Kondo K."/>
            <person name="Tanaka S."/>
            <person name="Hara Y."/>
            <person name="Koshikawa S."/>
            <person name="Sagara H."/>
            <person name="Miura T."/>
            <person name="Yokobori S."/>
            <person name="Miyagawa K."/>
            <person name="Suzuki Y."/>
            <person name="Kubo T."/>
            <person name="Oyama M."/>
            <person name="Kohara Y."/>
            <person name="Fujiyama A."/>
            <person name="Arakawa K."/>
            <person name="Katayama T."/>
            <person name="Toyoda A."/>
            <person name="Kunieda T."/>
        </authorList>
    </citation>
    <scope>NUCLEOTIDE SEQUENCE [LARGE SCALE GENOMIC DNA]</scope>
    <source>
        <strain evidence="1 2">YOKOZUNA-1</strain>
    </source>
</reference>
<gene>
    <name evidence="1" type="primary">RvY_00366-1</name>
    <name evidence="1" type="synonym">RvY_00366.1</name>
    <name evidence="1" type="ORF">RvY_00366</name>
</gene>